<evidence type="ECO:0000256" key="6">
    <source>
        <dbReference type="ARBA" id="ARBA00048573"/>
    </source>
</evidence>
<evidence type="ECO:0000256" key="2">
    <source>
        <dbReference type="ARBA" id="ARBA00022723"/>
    </source>
</evidence>
<name>A0A2M8KUS3_9BACT</name>
<dbReference type="EMBL" id="PFEE01000047">
    <property type="protein sequence ID" value="PJE63651.1"/>
    <property type="molecule type" value="Genomic_DNA"/>
</dbReference>
<keyword evidence="4 7" id="KW-0067">ATP-binding</keyword>
<organism evidence="10 11">
    <name type="scientific">Candidatus Roizmanbacteria bacterium CG10_big_fil_rev_8_21_14_0_10_45_7</name>
    <dbReference type="NCBI Taxonomy" id="1974854"/>
    <lineage>
        <taxon>Bacteria</taxon>
        <taxon>Candidatus Roizmaniibacteriota</taxon>
    </lineage>
</organism>
<reference evidence="11" key="1">
    <citation type="submission" date="2017-09" db="EMBL/GenBank/DDBJ databases">
        <title>Depth-based differentiation of microbial function through sediment-hosted aquifers and enrichment of novel symbionts in the deep terrestrial subsurface.</title>
        <authorList>
            <person name="Probst A.J."/>
            <person name="Ladd B."/>
            <person name="Jarett J.K."/>
            <person name="Geller-Mcgrath D.E."/>
            <person name="Sieber C.M.K."/>
            <person name="Emerson J.B."/>
            <person name="Anantharaman K."/>
            <person name="Thomas B.C."/>
            <person name="Malmstrom R."/>
            <person name="Stieglmeier M."/>
            <person name="Klingl A."/>
            <person name="Woyke T."/>
            <person name="Ryan C.M."/>
            <person name="Banfield J.F."/>
        </authorList>
    </citation>
    <scope>NUCLEOTIDE SEQUENCE [LARGE SCALE GENOMIC DNA]</scope>
</reference>
<evidence type="ECO:0000313" key="11">
    <source>
        <dbReference type="Proteomes" id="UP000231569"/>
    </source>
</evidence>
<dbReference type="InterPro" id="IPR018149">
    <property type="entry name" value="Lys-tRNA-synth_II_C"/>
</dbReference>
<dbReference type="PANTHER" id="PTHR42918:SF15">
    <property type="entry name" value="LYSINE--TRNA LIGASE, CHLOROPLASTIC_MITOCHONDRIAL"/>
    <property type="match status" value="1"/>
</dbReference>
<evidence type="ECO:0000256" key="3">
    <source>
        <dbReference type="ARBA" id="ARBA00022741"/>
    </source>
</evidence>
<gene>
    <name evidence="7 10" type="primary">lysS</name>
    <name evidence="10" type="ORF">COU89_02075</name>
</gene>
<dbReference type="CDD" id="cd00775">
    <property type="entry name" value="LysRS_core"/>
    <property type="match status" value="1"/>
</dbReference>
<dbReference type="CDD" id="cd04322">
    <property type="entry name" value="LysRS_N"/>
    <property type="match status" value="1"/>
</dbReference>
<comment type="subcellular location">
    <subcellularLocation>
        <location evidence="7">Cytoplasm</location>
    </subcellularLocation>
</comment>
<dbReference type="GO" id="GO:0006430">
    <property type="term" value="P:lysyl-tRNA aminoacylation"/>
    <property type="evidence" value="ECO:0007669"/>
    <property type="project" value="UniProtKB-UniRule"/>
</dbReference>
<dbReference type="NCBIfam" id="NF001756">
    <property type="entry name" value="PRK00484.1"/>
    <property type="match status" value="1"/>
</dbReference>
<dbReference type="SUPFAM" id="SSF50249">
    <property type="entry name" value="Nucleic acid-binding proteins"/>
    <property type="match status" value="1"/>
</dbReference>
<feature type="binding site" evidence="7">
    <location>
        <position position="401"/>
    </location>
    <ligand>
        <name>Mg(2+)</name>
        <dbReference type="ChEBI" id="CHEBI:18420"/>
        <label>1</label>
    </ligand>
</feature>
<dbReference type="InterPro" id="IPR044136">
    <property type="entry name" value="Lys-tRNA-ligase_II_N"/>
</dbReference>
<evidence type="ECO:0000256" key="4">
    <source>
        <dbReference type="ARBA" id="ARBA00022840"/>
    </source>
</evidence>
<dbReference type="PRINTS" id="PR00982">
    <property type="entry name" value="TRNASYNTHLYS"/>
</dbReference>
<evidence type="ECO:0000259" key="9">
    <source>
        <dbReference type="PROSITE" id="PS50862"/>
    </source>
</evidence>
<dbReference type="InterPro" id="IPR004365">
    <property type="entry name" value="NA-bd_OB_tRNA"/>
</dbReference>
<dbReference type="InterPro" id="IPR006195">
    <property type="entry name" value="aa-tRNA-synth_II"/>
</dbReference>
<dbReference type="GO" id="GO:0000287">
    <property type="term" value="F:magnesium ion binding"/>
    <property type="evidence" value="ECO:0007669"/>
    <property type="project" value="UniProtKB-UniRule"/>
</dbReference>
<dbReference type="Gene3D" id="3.30.930.10">
    <property type="entry name" value="Bira Bifunctional Protein, Domain 2"/>
    <property type="match status" value="1"/>
</dbReference>
<comment type="caution">
    <text evidence="10">The sequence shown here is derived from an EMBL/GenBank/DDBJ whole genome shotgun (WGS) entry which is preliminary data.</text>
</comment>
<dbReference type="HAMAP" id="MF_00252">
    <property type="entry name" value="Lys_tRNA_synth_class2"/>
    <property type="match status" value="1"/>
</dbReference>
<keyword evidence="7" id="KW-0648">Protein biosynthesis</keyword>
<comment type="caution">
    <text evidence="7">Lacks conserved residue(s) required for the propagation of feature annotation.</text>
</comment>
<evidence type="ECO:0000313" key="10">
    <source>
        <dbReference type="EMBL" id="PJE63651.1"/>
    </source>
</evidence>
<dbReference type="GO" id="GO:0005829">
    <property type="term" value="C:cytosol"/>
    <property type="evidence" value="ECO:0007669"/>
    <property type="project" value="TreeGrafter"/>
</dbReference>
<dbReference type="PANTHER" id="PTHR42918">
    <property type="entry name" value="LYSYL-TRNA SYNTHETASE"/>
    <property type="match status" value="1"/>
</dbReference>
<dbReference type="Pfam" id="PF00152">
    <property type="entry name" value="tRNA-synt_2"/>
    <property type="match status" value="1"/>
</dbReference>
<dbReference type="InterPro" id="IPR012340">
    <property type="entry name" value="NA-bd_OB-fold"/>
</dbReference>
<comment type="cofactor">
    <cofactor evidence="7 8">
        <name>Mg(2+)</name>
        <dbReference type="ChEBI" id="CHEBI:18420"/>
    </cofactor>
    <text evidence="7 8">Binds 3 Mg(2+) ions per subunit.</text>
</comment>
<feature type="binding site" evidence="7">
    <location>
        <position position="401"/>
    </location>
    <ligand>
        <name>Mg(2+)</name>
        <dbReference type="ChEBI" id="CHEBI:18420"/>
        <label>2</label>
    </ligand>
</feature>
<dbReference type="GO" id="GO:0000049">
    <property type="term" value="F:tRNA binding"/>
    <property type="evidence" value="ECO:0007669"/>
    <property type="project" value="TreeGrafter"/>
</dbReference>
<keyword evidence="3 7" id="KW-0547">Nucleotide-binding</keyword>
<comment type="similarity">
    <text evidence="7">Belongs to the class-II aminoacyl-tRNA synthetase family.</text>
</comment>
<dbReference type="Pfam" id="PF01336">
    <property type="entry name" value="tRNA_anti-codon"/>
    <property type="match status" value="1"/>
</dbReference>
<comment type="subunit">
    <text evidence="7">Homodimer.</text>
</comment>
<comment type="catalytic activity">
    <reaction evidence="6 7 8">
        <text>tRNA(Lys) + L-lysine + ATP = L-lysyl-tRNA(Lys) + AMP + diphosphate</text>
        <dbReference type="Rhea" id="RHEA:20792"/>
        <dbReference type="Rhea" id="RHEA-COMP:9696"/>
        <dbReference type="Rhea" id="RHEA-COMP:9697"/>
        <dbReference type="ChEBI" id="CHEBI:30616"/>
        <dbReference type="ChEBI" id="CHEBI:32551"/>
        <dbReference type="ChEBI" id="CHEBI:33019"/>
        <dbReference type="ChEBI" id="CHEBI:78442"/>
        <dbReference type="ChEBI" id="CHEBI:78529"/>
        <dbReference type="ChEBI" id="CHEBI:456215"/>
        <dbReference type="EC" id="6.1.1.6"/>
    </reaction>
</comment>
<keyword evidence="7" id="KW-0963">Cytoplasm</keyword>
<keyword evidence="2 7" id="KW-0479">Metal-binding</keyword>
<keyword evidence="1 7" id="KW-0436">Ligase</keyword>
<protein>
    <recommendedName>
        <fullName evidence="7">Lysine--tRNA ligase</fullName>
        <ecNumber evidence="7">6.1.1.6</ecNumber>
    </recommendedName>
    <alternativeName>
        <fullName evidence="7">Lysyl-tRNA synthetase</fullName>
        <shortName evidence="7">LysRS</shortName>
    </alternativeName>
</protein>
<dbReference type="GO" id="GO:0004824">
    <property type="term" value="F:lysine-tRNA ligase activity"/>
    <property type="evidence" value="ECO:0007669"/>
    <property type="project" value="UniProtKB-UniRule"/>
</dbReference>
<dbReference type="Gene3D" id="2.40.50.140">
    <property type="entry name" value="Nucleic acid-binding proteins"/>
    <property type="match status" value="1"/>
</dbReference>
<accession>A0A2M8KUS3</accession>
<dbReference type="InterPro" id="IPR045864">
    <property type="entry name" value="aa-tRNA-synth_II/BPL/LPL"/>
</dbReference>
<feature type="domain" description="Aminoacyl-transfer RNA synthetases class-II family profile" evidence="9">
    <location>
        <begin position="162"/>
        <end position="482"/>
    </location>
</feature>
<dbReference type="InterPro" id="IPR002313">
    <property type="entry name" value="Lys-tRNA-ligase_II"/>
</dbReference>
<dbReference type="GO" id="GO:0005524">
    <property type="term" value="F:ATP binding"/>
    <property type="evidence" value="ECO:0007669"/>
    <property type="project" value="UniProtKB-UniRule"/>
</dbReference>
<evidence type="ECO:0000256" key="8">
    <source>
        <dbReference type="RuleBase" id="RU000336"/>
    </source>
</evidence>
<evidence type="ECO:0000256" key="7">
    <source>
        <dbReference type="HAMAP-Rule" id="MF_00252"/>
    </source>
</evidence>
<dbReference type="SUPFAM" id="SSF55681">
    <property type="entry name" value="Class II aaRS and biotin synthetases"/>
    <property type="match status" value="1"/>
</dbReference>
<evidence type="ECO:0000256" key="1">
    <source>
        <dbReference type="ARBA" id="ARBA00022598"/>
    </source>
</evidence>
<keyword evidence="5 7" id="KW-0030">Aminoacyl-tRNA synthetase</keyword>
<keyword evidence="7 8" id="KW-0460">Magnesium</keyword>
<proteinExistence type="inferred from homology"/>
<dbReference type="NCBIfam" id="TIGR00499">
    <property type="entry name" value="lysS_bact"/>
    <property type="match status" value="1"/>
</dbReference>
<dbReference type="Proteomes" id="UP000231569">
    <property type="component" value="Unassembled WGS sequence"/>
</dbReference>
<dbReference type="InterPro" id="IPR004364">
    <property type="entry name" value="Aa-tRNA-synt_II"/>
</dbReference>
<dbReference type="EC" id="6.1.1.6" evidence="7"/>
<dbReference type="PROSITE" id="PS50862">
    <property type="entry name" value="AA_TRNA_LIGASE_II"/>
    <property type="match status" value="1"/>
</dbReference>
<dbReference type="AlphaFoldDB" id="A0A2M8KUS3"/>
<evidence type="ECO:0000256" key="5">
    <source>
        <dbReference type="ARBA" id="ARBA00023146"/>
    </source>
</evidence>
<sequence length="484" mass="55748">MPSLTELIADRKKKRDELAAAGMPAYGSHVVDKQPIIEARNLTGKTVTVAGRIMGMRGHGKMVFVDLKDESGKIQMVFQADVLPESLFPSVSKLHIGDIISSSGEVFKTVRGELSVRAHTFSLLTKSVRPLPDSWYGFKDIEERYRQRYVDLLLNEEARKVFDVRTNVIRFMRSYFDSHGFKEVETPILQSLYGGATAKPFMTHHNALNTDFYLRISDELYLKRLIVGGYEKVYEMGKDFRNEGMDRAHNPEFTQLEFYWAYVDYETLMDFTERMLETLVKEVLGTTDITYQGKNYSFKTPWERKTYRQLFQEYLEIDINDVHDEPSLRTALKKKKIVIEDKTVLGYGALLDAAYKKAIRPHLVGPLFITDHPVELKPLAKRSQTDPTKAASFQLLIAGEEFINAYNELNDPEDQRARWEEETRLAARGLEEFQMLDEDYIRALEYGMPPTAGWGIGIDRLTMFLTNQPNIKEVIMFPALRPES</sequence>